<evidence type="ECO:0000256" key="1">
    <source>
        <dbReference type="ARBA" id="ARBA00004502"/>
    </source>
</evidence>
<evidence type="ECO:0000256" key="3">
    <source>
        <dbReference type="ARBA" id="ARBA00019242"/>
    </source>
</evidence>
<evidence type="ECO:0000256" key="2">
    <source>
        <dbReference type="ARBA" id="ARBA00008300"/>
    </source>
</evidence>
<name>A0A6A1Q8F9_BALPH</name>
<reference evidence="10 11" key="1">
    <citation type="journal article" date="2019" name="PLoS ONE">
        <title>Genomic analyses reveal an absence of contemporary introgressive admixture between fin whales and blue whales, despite known hybrids.</title>
        <authorList>
            <person name="Westbury M.V."/>
            <person name="Petersen B."/>
            <person name="Lorenzen E.D."/>
        </authorList>
    </citation>
    <scope>NUCLEOTIDE SEQUENCE [LARGE SCALE GENOMIC DNA]</scope>
    <source>
        <strain evidence="10">FinWhale-01</strain>
    </source>
</reference>
<dbReference type="Pfam" id="PF10230">
    <property type="entry name" value="LIDHydrolase"/>
    <property type="match status" value="1"/>
</dbReference>
<dbReference type="InterPro" id="IPR019363">
    <property type="entry name" value="LDAH"/>
</dbReference>
<dbReference type="EMBL" id="SGJD01000977">
    <property type="protein sequence ID" value="KAB0402566.1"/>
    <property type="molecule type" value="Genomic_DNA"/>
</dbReference>
<dbReference type="PANTHER" id="PTHR13390">
    <property type="entry name" value="LIPASE"/>
    <property type="match status" value="1"/>
</dbReference>
<dbReference type="OrthoDB" id="448051at2759"/>
<evidence type="ECO:0000256" key="4">
    <source>
        <dbReference type="ARBA" id="ARBA00022677"/>
    </source>
</evidence>
<dbReference type="AlphaFoldDB" id="A0A6A1Q8F9"/>
<comment type="subcellular location">
    <subcellularLocation>
        <location evidence="1">Lipid droplet</location>
    </subcellularLocation>
</comment>
<dbReference type="PANTHER" id="PTHR13390:SF0">
    <property type="entry name" value="LIPID DROPLET-ASSOCIATED HYDROLASE"/>
    <property type="match status" value="1"/>
</dbReference>
<comment type="catalytic activity">
    <reaction evidence="8">
        <text>a cholesterol ester + H2O = cholesterol + a fatty acid + H(+)</text>
        <dbReference type="Rhea" id="RHEA:36403"/>
        <dbReference type="ChEBI" id="CHEBI:15377"/>
        <dbReference type="ChEBI" id="CHEBI:15378"/>
        <dbReference type="ChEBI" id="CHEBI:16113"/>
        <dbReference type="ChEBI" id="CHEBI:17002"/>
        <dbReference type="ChEBI" id="CHEBI:28868"/>
        <dbReference type="EC" id="3.1.1.13"/>
    </reaction>
    <physiologicalReaction direction="left-to-right" evidence="8">
        <dbReference type="Rhea" id="RHEA:36404"/>
    </physiologicalReaction>
</comment>
<dbReference type="Proteomes" id="UP000437017">
    <property type="component" value="Unassembled WGS sequence"/>
</dbReference>
<evidence type="ECO:0000313" key="11">
    <source>
        <dbReference type="Proteomes" id="UP000437017"/>
    </source>
</evidence>
<keyword evidence="11" id="KW-1185">Reference proteome</keyword>
<gene>
    <name evidence="10" type="ORF">E2I00_010514</name>
</gene>
<sequence length="170" mass="19225">MDSESKEETPVLEEFISCCGAETQVLKCGPWTDRVNTQSANRPKLLIFFITGNTGFSAFYFGLSVMLGMLWPPKTRRFGRLLDDPNAREIKDIYGLCGQGEYKLAFLRTDVPKEMKLVVIGHSVGCYFSLQILKHGPELPIIRCFLLFPAIERMTESPNSKLANPLLCWL</sequence>
<evidence type="ECO:0000256" key="7">
    <source>
        <dbReference type="ARBA" id="ARBA00039150"/>
    </source>
</evidence>
<keyword evidence="5" id="KW-0378">Hydrolase</keyword>
<dbReference type="EC" id="3.1.1.13" evidence="7"/>
<evidence type="ECO:0000313" key="10">
    <source>
        <dbReference type="EMBL" id="KAB0402566.1"/>
    </source>
</evidence>
<comment type="similarity">
    <text evidence="2">Belongs to the AB hydrolase superfamily. LDAH family.</text>
</comment>
<comment type="caution">
    <text evidence="10">The sequence shown here is derived from an EMBL/GenBank/DDBJ whole genome shotgun (WGS) entry which is preliminary data.</text>
</comment>
<dbReference type="GO" id="GO:0019915">
    <property type="term" value="P:lipid storage"/>
    <property type="evidence" value="ECO:0007669"/>
    <property type="project" value="InterPro"/>
</dbReference>
<evidence type="ECO:0000256" key="8">
    <source>
        <dbReference type="ARBA" id="ARBA00049527"/>
    </source>
</evidence>
<evidence type="ECO:0000256" key="9">
    <source>
        <dbReference type="SAM" id="Phobius"/>
    </source>
</evidence>
<keyword evidence="4" id="KW-0551">Lipid droplet</keyword>
<dbReference type="SUPFAM" id="SSF53474">
    <property type="entry name" value="alpha/beta-Hydrolases"/>
    <property type="match status" value="1"/>
</dbReference>
<evidence type="ECO:0000256" key="6">
    <source>
        <dbReference type="ARBA" id="ARBA00031924"/>
    </source>
</evidence>
<dbReference type="GO" id="GO:0004771">
    <property type="term" value="F:sterol ester esterase activity"/>
    <property type="evidence" value="ECO:0007669"/>
    <property type="project" value="UniProtKB-EC"/>
</dbReference>
<dbReference type="InterPro" id="IPR029058">
    <property type="entry name" value="AB_hydrolase_fold"/>
</dbReference>
<keyword evidence="9" id="KW-1133">Transmembrane helix</keyword>
<keyword evidence="9" id="KW-0812">Transmembrane</keyword>
<accession>A0A6A1Q8F9</accession>
<feature type="transmembrane region" description="Helical" evidence="9">
    <location>
        <begin position="45"/>
        <end position="71"/>
    </location>
</feature>
<dbReference type="GO" id="GO:0005811">
    <property type="term" value="C:lipid droplet"/>
    <property type="evidence" value="ECO:0007669"/>
    <property type="project" value="UniProtKB-SubCell"/>
</dbReference>
<organism evidence="10 11">
    <name type="scientific">Balaenoptera physalus</name>
    <name type="common">Fin whale</name>
    <name type="synonym">Balaena physalus</name>
    <dbReference type="NCBI Taxonomy" id="9770"/>
    <lineage>
        <taxon>Eukaryota</taxon>
        <taxon>Metazoa</taxon>
        <taxon>Chordata</taxon>
        <taxon>Craniata</taxon>
        <taxon>Vertebrata</taxon>
        <taxon>Euteleostomi</taxon>
        <taxon>Mammalia</taxon>
        <taxon>Eutheria</taxon>
        <taxon>Laurasiatheria</taxon>
        <taxon>Artiodactyla</taxon>
        <taxon>Whippomorpha</taxon>
        <taxon>Cetacea</taxon>
        <taxon>Mysticeti</taxon>
        <taxon>Balaenopteridae</taxon>
        <taxon>Balaenoptera</taxon>
    </lineage>
</organism>
<proteinExistence type="inferred from homology"/>
<protein>
    <recommendedName>
        <fullName evidence="3">Lipid droplet-associated hydrolase</fullName>
        <ecNumber evidence="7">3.1.1.13</ecNumber>
    </recommendedName>
    <alternativeName>
        <fullName evidence="6">Lipid droplet-associated serine hydrolase</fullName>
    </alternativeName>
</protein>
<evidence type="ECO:0000256" key="5">
    <source>
        <dbReference type="ARBA" id="ARBA00022801"/>
    </source>
</evidence>
<keyword evidence="9" id="KW-0472">Membrane</keyword>